<gene>
    <name evidence="1" type="ORF">CROST_011320</name>
</gene>
<dbReference type="KEGG" id="crw:CROST_011320"/>
<accession>A0A1S8LJP8</accession>
<reference evidence="1 2" key="1">
    <citation type="submission" date="2022-04" db="EMBL/GenBank/DDBJ databases">
        <title>Genome sequence of C. roseum typestrain.</title>
        <authorList>
            <person name="Poehlein A."/>
            <person name="Schoch T."/>
            <person name="Duerre P."/>
            <person name="Daniel R."/>
        </authorList>
    </citation>
    <scope>NUCLEOTIDE SEQUENCE [LARGE SCALE GENOMIC DNA]</scope>
    <source>
        <strain evidence="1 2">DSM 7320</strain>
    </source>
</reference>
<dbReference type="InterPro" id="IPR041854">
    <property type="entry name" value="BFD-like_2Fe2S-bd_dom_sf"/>
</dbReference>
<proteinExistence type="predicted"/>
<dbReference type="RefSeq" id="WP_077835132.1">
    <property type="nucleotide sequence ID" value="NZ_CP096983.1"/>
</dbReference>
<sequence length="74" mass="8047">MENNANKEIMDKLTKVCLCKAIPRSTIKNAIRKGARTVEAVQKATGAGSGGCAGRRCTPKIEELLASYSKNKWH</sequence>
<dbReference type="Gene3D" id="1.10.10.1100">
    <property type="entry name" value="BFD-like [2Fe-2S]-binding domain"/>
    <property type="match status" value="1"/>
</dbReference>
<dbReference type="InterPro" id="IPR007419">
    <property type="entry name" value="BFD-like_2Fe2S-bd_dom"/>
</dbReference>
<dbReference type="AlphaFoldDB" id="A0A1S8LJP8"/>
<dbReference type="EMBL" id="CP096983">
    <property type="protein sequence ID" value="URZ10423.1"/>
    <property type="molecule type" value="Genomic_DNA"/>
</dbReference>
<protein>
    <submittedName>
        <fullName evidence="1">Uncharacterized protein</fullName>
    </submittedName>
</protein>
<dbReference type="Pfam" id="PF04324">
    <property type="entry name" value="Fer2_BFD"/>
    <property type="match status" value="1"/>
</dbReference>
<name>A0A1S8LJP8_9CLOT</name>
<dbReference type="Proteomes" id="UP000190951">
    <property type="component" value="Chromosome"/>
</dbReference>
<keyword evidence="2" id="KW-1185">Reference proteome</keyword>
<evidence type="ECO:0000313" key="2">
    <source>
        <dbReference type="Proteomes" id="UP000190951"/>
    </source>
</evidence>
<dbReference type="STRING" id="84029.CROST_05530"/>
<evidence type="ECO:0000313" key="1">
    <source>
        <dbReference type="EMBL" id="URZ10423.1"/>
    </source>
</evidence>
<organism evidence="1 2">
    <name type="scientific">Clostridium felsineum</name>
    <dbReference type="NCBI Taxonomy" id="36839"/>
    <lineage>
        <taxon>Bacteria</taxon>
        <taxon>Bacillati</taxon>
        <taxon>Bacillota</taxon>
        <taxon>Clostridia</taxon>
        <taxon>Eubacteriales</taxon>
        <taxon>Clostridiaceae</taxon>
        <taxon>Clostridium</taxon>
    </lineage>
</organism>